<dbReference type="NCBIfam" id="NF002353">
    <property type="entry name" value="PRK01318.1-4"/>
    <property type="match status" value="1"/>
</dbReference>
<feature type="domain" description="Membrane insertase YidC N-terminal" evidence="15">
    <location>
        <begin position="85"/>
        <end position="361"/>
    </location>
</feature>
<feature type="domain" description="Membrane insertase YidC/Oxa/ALB C-terminal" evidence="14">
    <location>
        <begin position="372"/>
        <end position="550"/>
    </location>
</feature>
<dbReference type="NCBIfam" id="NF002352">
    <property type="entry name" value="PRK01318.1-3"/>
    <property type="match status" value="1"/>
</dbReference>
<dbReference type="InterPro" id="IPR038221">
    <property type="entry name" value="YidC_periplasmic_sf"/>
</dbReference>
<dbReference type="AlphaFoldDB" id="A0A5E4PK82"/>
<evidence type="ECO:0000259" key="15">
    <source>
        <dbReference type="Pfam" id="PF14849"/>
    </source>
</evidence>
<evidence type="ECO:0000259" key="14">
    <source>
        <dbReference type="Pfam" id="PF02096"/>
    </source>
</evidence>
<proteinExistence type="inferred from homology"/>
<dbReference type="CDD" id="cd20070">
    <property type="entry name" value="5TM_YidC_Alb3"/>
    <property type="match status" value="1"/>
</dbReference>
<reference evidence="16 17" key="1">
    <citation type="submission" date="2019-08" db="EMBL/GenBank/DDBJ databases">
        <authorList>
            <person name="Guy L."/>
        </authorList>
    </citation>
    <scope>NUCLEOTIDE SEQUENCE [LARGE SCALE GENOMIC DNA]</scope>
    <source>
        <strain evidence="16 17">SGT-108</strain>
    </source>
</reference>
<dbReference type="PANTHER" id="PTHR12428:SF65">
    <property type="entry name" value="CYTOCHROME C OXIDASE ASSEMBLY PROTEIN COX18, MITOCHONDRIAL"/>
    <property type="match status" value="1"/>
</dbReference>
<dbReference type="CDD" id="cd19961">
    <property type="entry name" value="EcYidC-like_peri"/>
    <property type="match status" value="1"/>
</dbReference>
<comment type="subcellular location">
    <subcellularLocation>
        <location evidence="1">Cell inner membrane</location>
        <topology evidence="1">Multi-pass membrane protein</topology>
    </subcellularLocation>
    <subcellularLocation>
        <location evidence="13">Cell membrane</location>
        <topology evidence="13">Multi-pass membrane protein</topology>
    </subcellularLocation>
</comment>
<evidence type="ECO:0000256" key="7">
    <source>
        <dbReference type="ARBA" id="ARBA00022927"/>
    </source>
</evidence>
<keyword evidence="9 13" id="KW-0472">Membrane</keyword>
<protein>
    <recommendedName>
        <fullName evidence="3 13">Membrane protein insertase YidC</fullName>
    </recommendedName>
    <alternativeName>
        <fullName evidence="12 13">Foldase YidC</fullName>
    </alternativeName>
    <alternativeName>
        <fullName evidence="11 13">Membrane integrase YidC</fullName>
    </alternativeName>
    <alternativeName>
        <fullName evidence="13">Membrane protein YidC</fullName>
    </alternativeName>
</protein>
<evidence type="ECO:0000256" key="1">
    <source>
        <dbReference type="ARBA" id="ARBA00004429"/>
    </source>
</evidence>
<evidence type="ECO:0000256" key="11">
    <source>
        <dbReference type="ARBA" id="ARBA00033245"/>
    </source>
</evidence>
<organism evidence="16 17">
    <name type="scientific">Aquicella siphonis</name>
    <dbReference type="NCBI Taxonomy" id="254247"/>
    <lineage>
        <taxon>Bacteria</taxon>
        <taxon>Pseudomonadati</taxon>
        <taxon>Pseudomonadota</taxon>
        <taxon>Gammaproteobacteria</taxon>
        <taxon>Legionellales</taxon>
        <taxon>Coxiellaceae</taxon>
        <taxon>Aquicella</taxon>
    </lineage>
</organism>
<accession>A0A5E4PK82</accession>
<dbReference type="NCBIfam" id="TIGR03593">
    <property type="entry name" value="yidC_nterm"/>
    <property type="match status" value="1"/>
</dbReference>
<evidence type="ECO:0000256" key="4">
    <source>
        <dbReference type="ARBA" id="ARBA00022448"/>
    </source>
</evidence>
<dbReference type="HAMAP" id="MF_01810">
    <property type="entry name" value="YidC_type1"/>
    <property type="match status" value="1"/>
</dbReference>
<dbReference type="RefSeq" id="WP_148340207.1">
    <property type="nucleotide sequence ID" value="NZ_LR699119.1"/>
</dbReference>
<dbReference type="GO" id="GO:0015031">
    <property type="term" value="P:protein transport"/>
    <property type="evidence" value="ECO:0007669"/>
    <property type="project" value="UniProtKB-KW"/>
</dbReference>
<dbReference type="Pfam" id="PF02096">
    <property type="entry name" value="60KD_IMP"/>
    <property type="match status" value="1"/>
</dbReference>
<evidence type="ECO:0000256" key="13">
    <source>
        <dbReference type="HAMAP-Rule" id="MF_01810"/>
    </source>
</evidence>
<evidence type="ECO:0000256" key="12">
    <source>
        <dbReference type="ARBA" id="ARBA00033342"/>
    </source>
</evidence>
<evidence type="ECO:0000256" key="10">
    <source>
        <dbReference type="ARBA" id="ARBA00023186"/>
    </source>
</evidence>
<dbReference type="OrthoDB" id="9780552at2"/>
<dbReference type="NCBIfam" id="TIGR03592">
    <property type="entry name" value="yidC_oxa1_cterm"/>
    <property type="match status" value="1"/>
</dbReference>
<feature type="transmembrane region" description="Helical" evidence="13">
    <location>
        <begin position="372"/>
        <end position="392"/>
    </location>
</feature>
<evidence type="ECO:0000256" key="6">
    <source>
        <dbReference type="ARBA" id="ARBA00022692"/>
    </source>
</evidence>
<feature type="transmembrane region" description="Helical" evidence="13">
    <location>
        <begin position="482"/>
        <end position="499"/>
    </location>
</feature>
<keyword evidence="17" id="KW-1185">Reference proteome</keyword>
<dbReference type="InterPro" id="IPR001708">
    <property type="entry name" value="YidC/ALB3/OXA1/COX18"/>
</dbReference>
<dbReference type="InterPro" id="IPR028055">
    <property type="entry name" value="YidC/Oxa/ALB_C"/>
</dbReference>
<evidence type="ECO:0000313" key="16">
    <source>
        <dbReference type="EMBL" id="VVC76928.1"/>
    </source>
</evidence>
<comment type="similarity">
    <text evidence="2 13">Belongs to the OXA1/ALB3/YidC family. Type 1 subfamily.</text>
</comment>
<dbReference type="InterPro" id="IPR047196">
    <property type="entry name" value="YidC_ALB_C"/>
</dbReference>
<evidence type="ECO:0000256" key="5">
    <source>
        <dbReference type="ARBA" id="ARBA00022475"/>
    </source>
</evidence>
<evidence type="ECO:0000313" key="17">
    <source>
        <dbReference type="Proteomes" id="UP000324194"/>
    </source>
</evidence>
<keyword evidence="8 13" id="KW-1133">Transmembrane helix</keyword>
<dbReference type="Pfam" id="PF14849">
    <property type="entry name" value="YidC_periplas"/>
    <property type="match status" value="1"/>
</dbReference>
<evidence type="ECO:0000256" key="2">
    <source>
        <dbReference type="ARBA" id="ARBA00010527"/>
    </source>
</evidence>
<feature type="transmembrane region" description="Helical" evidence="13">
    <location>
        <begin position="511"/>
        <end position="536"/>
    </location>
</feature>
<keyword evidence="10 13" id="KW-0143">Chaperone</keyword>
<gene>
    <name evidence="13 16" type="primary">yidC</name>
    <name evidence="16" type="ORF">AQUSIP_22550</name>
</gene>
<dbReference type="Gene3D" id="2.70.98.90">
    <property type="match status" value="1"/>
</dbReference>
<keyword evidence="4 13" id="KW-0813">Transport</keyword>
<feature type="transmembrane region" description="Helical" evidence="13">
    <location>
        <begin position="348"/>
        <end position="366"/>
    </location>
</feature>
<keyword evidence="5 13" id="KW-1003">Cell membrane</keyword>
<keyword evidence="6 13" id="KW-0812">Transmembrane</keyword>
<dbReference type="PRINTS" id="PR01900">
    <property type="entry name" value="YIDCPROTEIN"/>
</dbReference>
<evidence type="ECO:0000256" key="8">
    <source>
        <dbReference type="ARBA" id="ARBA00022989"/>
    </source>
</evidence>
<evidence type="ECO:0000256" key="3">
    <source>
        <dbReference type="ARBA" id="ARBA00015325"/>
    </source>
</evidence>
<comment type="subunit">
    <text evidence="13">Interacts with the Sec translocase complex via SecD. Specifically interacts with transmembrane segments of nascent integral membrane proteins during membrane integration.</text>
</comment>
<dbReference type="EMBL" id="LR699119">
    <property type="protein sequence ID" value="VVC76928.1"/>
    <property type="molecule type" value="Genomic_DNA"/>
</dbReference>
<dbReference type="InterPro" id="IPR019998">
    <property type="entry name" value="Membr_insert_YidC"/>
</dbReference>
<feature type="transmembrane region" description="Helical" evidence="13">
    <location>
        <begin position="6"/>
        <end position="25"/>
    </location>
</feature>
<dbReference type="PANTHER" id="PTHR12428">
    <property type="entry name" value="OXA1"/>
    <property type="match status" value="1"/>
</dbReference>
<feature type="transmembrane region" description="Helical" evidence="13">
    <location>
        <begin position="440"/>
        <end position="458"/>
    </location>
</feature>
<dbReference type="GO" id="GO:0005886">
    <property type="term" value="C:plasma membrane"/>
    <property type="evidence" value="ECO:0007669"/>
    <property type="project" value="UniProtKB-SubCell"/>
</dbReference>
<name>A0A5E4PK82_9COXI</name>
<dbReference type="PRINTS" id="PR00701">
    <property type="entry name" value="60KDINNERMP"/>
</dbReference>
<dbReference type="Proteomes" id="UP000324194">
    <property type="component" value="Chromosome 1"/>
</dbReference>
<dbReference type="KEGG" id="asip:AQUSIP_22550"/>
<sequence length="561" mass="62997">MFENILDYLRIALYALLILLCYLLFQAWDKDHPRLPAVGTPAAAVERSGSSYVPSAVNAGAEAAGAPIAQPGAPVVPAQEKGQIINVQTDVLNVSIDTRGGDIVRVSLPKYPESLGSRQPIMLLNDDPKTEYVAESGLLSKQGPDTSQAQALYKTAQTEYSLQPGQNELTVKLDWQDSNGLKVTKNFTFTRNSYEINVGYDINNQSSQPWEGSLYTQLLRTNNPPPNHGGFINLATYFGAAVSSPKAPFTKISFKDMEKTNLNQTVKDGWAAMIQHYFISSWIPAKTAVSNYYTRVTSNSLYTVGMIGEPLKAAPGASVTTGAKLYVGPAIADLLEKAAPSLKLTIDYGWFWFISGIIFWMMQKIYDVIGNWGWSIVLVTVIIKLLFYQLSAKSFRSMAAMKKLQPKIEMLKERYADDKQKMTQATLELYRQEKVNPMSGCLPILIQIPVFIALYWVLVESVQLRQAPFIFWIHDLSQQDPYYVLPLLMGVSMFIQQRLNPPPPDPLQAKIMMLMPVIFTVMFANFPAGLMLYWFVNNTLSFLQQWYVMRKLENEPNVKKK</sequence>
<dbReference type="GO" id="GO:0051205">
    <property type="term" value="P:protein insertion into membrane"/>
    <property type="evidence" value="ECO:0007669"/>
    <property type="project" value="TreeGrafter"/>
</dbReference>
<evidence type="ECO:0000256" key="9">
    <source>
        <dbReference type="ARBA" id="ARBA00023136"/>
    </source>
</evidence>
<keyword evidence="7 13" id="KW-0653">Protein transport</keyword>
<dbReference type="GO" id="GO:0032977">
    <property type="term" value="F:membrane insertase activity"/>
    <property type="evidence" value="ECO:0007669"/>
    <property type="project" value="InterPro"/>
</dbReference>
<dbReference type="InterPro" id="IPR028053">
    <property type="entry name" value="Membr_insert_YidC_N"/>
</dbReference>
<comment type="function">
    <text evidence="13">Required for the insertion and/or proper folding and/or complex formation of integral membrane proteins into the membrane. Involved in integration of membrane proteins that insert both dependently and independently of the Sec translocase complex, as well as at least some lipoproteins. Aids folding of multispanning membrane proteins.</text>
</comment>